<reference evidence="4 5" key="1">
    <citation type="submission" date="2018-05" db="EMBL/GenBank/DDBJ databases">
        <title>Rhodohalobacter halophilus gen. nov., sp. nov., a moderately halophilic member of the family Balneolaceae.</title>
        <authorList>
            <person name="Liu Z.-W."/>
        </authorList>
    </citation>
    <scope>NUCLEOTIDE SEQUENCE [LARGE SCALE GENOMIC DNA]</scope>
    <source>
        <strain evidence="4 5">8A47</strain>
    </source>
</reference>
<dbReference type="Pfam" id="PF00072">
    <property type="entry name" value="Response_reg"/>
    <property type="match status" value="1"/>
</dbReference>
<dbReference type="Proteomes" id="UP000245533">
    <property type="component" value="Unassembled WGS sequence"/>
</dbReference>
<evidence type="ECO:0000259" key="3">
    <source>
        <dbReference type="PROSITE" id="PS50110"/>
    </source>
</evidence>
<evidence type="ECO:0000313" key="5">
    <source>
        <dbReference type="Proteomes" id="UP000245533"/>
    </source>
</evidence>
<feature type="domain" description="Response regulatory" evidence="3">
    <location>
        <begin position="7"/>
        <end position="123"/>
    </location>
</feature>
<dbReference type="Gene3D" id="3.40.50.2300">
    <property type="match status" value="1"/>
</dbReference>
<evidence type="ECO:0000256" key="1">
    <source>
        <dbReference type="ARBA" id="ARBA00022553"/>
    </source>
</evidence>
<keyword evidence="5" id="KW-1185">Reference proteome</keyword>
<dbReference type="PANTHER" id="PTHR44591:SF3">
    <property type="entry name" value="RESPONSE REGULATORY DOMAIN-CONTAINING PROTEIN"/>
    <property type="match status" value="1"/>
</dbReference>
<evidence type="ECO:0000256" key="2">
    <source>
        <dbReference type="PROSITE-ProRule" id="PRU00169"/>
    </source>
</evidence>
<dbReference type="SUPFAM" id="SSF52172">
    <property type="entry name" value="CheY-like"/>
    <property type="match status" value="1"/>
</dbReference>
<name>A0A316U019_9BACT</name>
<sequence length="127" mass="14752">MKTRTPSILLIEDDPVVAKLIEHRLTKNQFRFERRNNGLDGLKAIRELSPDLVLLDVMLPSMNGLELLRQIRSEKQIRDTRVIMLSASMKIKDKEKAFSYEAMDYVEKPFQTDELIIRINKALAPVK</sequence>
<dbReference type="SMART" id="SM00448">
    <property type="entry name" value="REC"/>
    <property type="match status" value="1"/>
</dbReference>
<comment type="caution">
    <text evidence="4">The sequence shown here is derived from an EMBL/GenBank/DDBJ whole genome shotgun (WGS) entry which is preliminary data.</text>
</comment>
<dbReference type="PROSITE" id="PS50110">
    <property type="entry name" value="RESPONSE_REGULATORY"/>
    <property type="match status" value="1"/>
</dbReference>
<feature type="modified residue" description="4-aspartylphosphate" evidence="2">
    <location>
        <position position="56"/>
    </location>
</feature>
<organism evidence="4 5">
    <name type="scientific">Rhodohalobacter mucosus</name>
    <dbReference type="NCBI Taxonomy" id="2079485"/>
    <lineage>
        <taxon>Bacteria</taxon>
        <taxon>Pseudomonadati</taxon>
        <taxon>Balneolota</taxon>
        <taxon>Balneolia</taxon>
        <taxon>Balneolales</taxon>
        <taxon>Balneolaceae</taxon>
        <taxon>Rhodohalobacter</taxon>
    </lineage>
</organism>
<dbReference type="GO" id="GO:0000160">
    <property type="term" value="P:phosphorelay signal transduction system"/>
    <property type="evidence" value="ECO:0007669"/>
    <property type="project" value="InterPro"/>
</dbReference>
<dbReference type="AlphaFoldDB" id="A0A316U019"/>
<dbReference type="OrthoDB" id="9796457at2"/>
<dbReference type="RefSeq" id="WP_109647358.1">
    <property type="nucleotide sequence ID" value="NZ_QGGB01000008.1"/>
</dbReference>
<dbReference type="CDD" id="cd17574">
    <property type="entry name" value="REC_OmpR"/>
    <property type="match status" value="1"/>
</dbReference>
<dbReference type="EMBL" id="QGGB01000008">
    <property type="protein sequence ID" value="PWN05916.1"/>
    <property type="molecule type" value="Genomic_DNA"/>
</dbReference>
<dbReference type="InterPro" id="IPR011006">
    <property type="entry name" value="CheY-like_superfamily"/>
</dbReference>
<proteinExistence type="predicted"/>
<dbReference type="PANTHER" id="PTHR44591">
    <property type="entry name" value="STRESS RESPONSE REGULATOR PROTEIN 1"/>
    <property type="match status" value="1"/>
</dbReference>
<dbReference type="InterPro" id="IPR050595">
    <property type="entry name" value="Bact_response_regulator"/>
</dbReference>
<gene>
    <name evidence="4" type="ORF">DDZ15_12075</name>
</gene>
<accession>A0A316U019</accession>
<keyword evidence="1 2" id="KW-0597">Phosphoprotein</keyword>
<dbReference type="InterPro" id="IPR001789">
    <property type="entry name" value="Sig_transdc_resp-reg_receiver"/>
</dbReference>
<protein>
    <submittedName>
        <fullName evidence="4">Response regulator</fullName>
    </submittedName>
</protein>
<evidence type="ECO:0000313" key="4">
    <source>
        <dbReference type="EMBL" id="PWN05916.1"/>
    </source>
</evidence>